<gene>
    <name evidence="7" type="ORF">FAZ95_28215</name>
</gene>
<dbReference type="Proteomes" id="UP000298656">
    <property type="component" value="Chromosome 2"/>
</dbReference>
<keyword evidence="1 3" id="KW-0238">DNA-binding</keyword>
<evidence type="ECO:0000313" key="7">
    <source>
        <dbReference type="EMBL" id="QCP52986.1"/>
    </source>
</evidence>
<dbReference type="PROSITE" id="PS51755">
    <property type="entry name" value="OMPR_PHOB"/>
    <property type="match status" value="1"/>
</dbReference>
<dbReference type="GO" id="GO:0006355">
    <property type="term" value="P:regulation of DNA-templated transcription"/>
    <property type="evidence" value="ECO:0007669"/>
    <property type="project" value="InterPro"/>
</dbReference>
<proteinExistence type="predicted"/>
<dbReference type="SMART" id="SM00448">
    <property type="entry name" value="REC"/>
    <property type="match status" value="1"/>
</dbReference>
<keyword evidence="8" id="KW-1185">Reference proteome</keyword>
<organism evidence="7 8">
    <name type="scientific">Trinickia violacea</name>
    <dbReference type="NCBI Taxonomy" id="2571746"/>
    <lineage>
        <taxon>Bacteria</taxon>
        <taxon>Pseudomonadati</taxon>
        <taxon>Pseudomonadota</taxon>
        <taxon>Betaproteobacteria</taxon>
        <taxon>Burkholderiales</taxon>
        <taxon>Burkholderiaceae</taxon>
        <taxon>Trinickia</taxon>
    </lineage>
</organism>
<dbReference type="PANTHER" id="PTHR48111">
    <property type="entry name" value="REGULATOR OF RPOS"/>
    <property type="match status" value="1"/>
</dbReference>
<dbReference type="Gene3D" id="3.40.50.2300">
    <property type="match status" value="1"/>
</dbReference>
<sequence>MSRVAIVEDHERLAGMVRQALGDAGIEADLFRSVSEASYGVSQADYAVLIIDRGLPDGDGLAFLRSLRAAGRMTPCLMLTARDALHDRVDGLESGADDYVTKPFAMSELVARVRTLMRRPAVLTALIASFADISVDPRQRVLQCGAESVVLAPTELQIMQCLIEAAGGTVRHATLEHAAWGLGGAVTPNALEVTLHRLRKKLAAIGAATRLTNTRGAGFALQAGAQGPLSSDEPAPSKRDAGV</sequence>
<evidence type="ECO:0000256" key="3">
    <source>
        <dbReference type="PROSITE-ProRule" id="PRU01091"/>
    </source>
</evidence>
<feature type="DNA-binding region" description="OmpR/PhoB-type" evidence="3">
    <location>
        <begin position="125"/>
        <end position="223"/>
    </location>
</feature>
<reference evidence="7 8" key="1">
    <citation type="submission" date="2019-05" db="EMBL/GenBank/DDBJ databases">
        <title>Burkholderia sp. DHOD12, isolated from subtropical forest soil.</title>
        <authorList>
            <person name="Gao Z.-H."/>
            <person name="Qiu L.-H."/>
        </authorList>
    </citation>
    <scope>NUCLEOTIDE SEQUENCE [LARGE SCALE GENOMIC DNA]</scope>
    <source>
        <strain evidence="7 8">DHOD12</strain>
    </source>
</reference>
<dbReference type="OrthoDB" id="9802426at2"/>
<dbReference type="SUPFAM" id="SSF46894">
    <property type="entry name" value="C-terminal effector domain of the bipartite response regulators"/>
    <property type="match status" value="1"/>
</dbReference>
<dbReference type="InterPro" id="IPR036388">
    <property type="entry name" value="WH-like_DNA-bd_sf"/>
</dbReference>
<dbReference type="SMART" id="SM00862">
    <property type="entry name" value="Trans_reg_C"/>
    <property type="match status" value="1"/>
</dbReference>
<dbReference type="GO" id="GO:0005829">
    <property type="term" value="C:cytosol"/>
    <property type="evidence" value="ECO:0007669"/>
    <property type="project" value="TreeGrafter"/>
</dbReference>
<dbReference type="PROSITE" id="PS50110">
    <property type="entry name" value="RESPONSE_REGULATORY"/>
    <property type="match status" value="1"/>
</dbReference>
<name>A0A4P8IWZ8_9BURK</name>
<dbReference type="RefSeq" id="WP_137335757.1">
    <property type="nucleotide sequence ID" value="NZ_CP040078.1"/>
</dbReference>
<evidence type="ECO:0000259" key="6">
    <source>
        <dbReference type="PROSITE" id="PS51755"/>
    </source>
</evidence>
<dbReference type="AlphaFoldDB" id="A0A4P8IWZ8"/>
<dbReference type="InterPro" id="IPR001867">
    <property type="entry name" value="OmpR/PhoB-type_DNA-bd"/>
</dbReference>
<dbReference type="CDD" id="cd00383">
    <property type="entry name" value="trans_reg_C"/>
    <property type="match status" value="1"/>
</dbReference>
<dbReference type="Pfam" id="PF00072">
    <property type="entry name" value="Response_reg"/>
    <property type="match status" value="1"/>
</dbReference>
<keyword evidence="2" id="KW-0597">Phosphoprotein</keyword>
<feature type="domain" description="OmpR/PhoB-type" evidence="6">
    <location>
        <begin position="125"/>
        <end position="223"/>
    </location>
</feature>
<dbReference type="GO" id="GO:0000156">
    <property type="term" value="F:phosphorelay response regulator activity"/>
    <property type="evidence" value="ECO:0007669"/>
    <property type="project" value="TreeGrafter"/>
</dbReference>
<dbReference type="PANTHER" id="PTHR48111:SF36">
    <property type="entry name" value="TRANSCRIPTIONAL REGULATORY PROTEIN CUTR"/>
    <property type="match status" value="1"/>
</dbReference>
<evidence type="ECO:0000256" key="2">
    <source>
        <dbReference type="PROSITE-ProRule" id="PRU00169"/>
    </source>
</evidence>
<dbReference type="GO" id="GO:0032993">
    <property type="term" value="C:protein-DNA complex"/>
    <property type="evidence" value="ECO:0007669"/>
    <property type="project" value="TreeGrafter"/>
</dbReference>
<evidence type="ECO:0000259" key="5">
    <source>
        <dbReference type="PROSITE" id="PS50110"/>
    </source>
</evidence>
<dbReference type="InterPro" id="IPR039420">
    <property type="entry name" value="WalR-like"/>
</dbReference>
<dbReference type="GO" id="GO:0000976">
    <property type="term" value="F:transcription cis-regulatory region binding"/>
    <property type="evidence" value="ECO:0007669"/>
    <property type="project" value="TreeGrafter"/>
</dbReference>
<protein>
    <submittedName>
        <fullName evidence="7">Response regulator transcription factor</fullName>
    </submittedName>
</protein>
<feature type="modified residue" description="4-aspartylphosphate" evidence="2">
    <location>
        <position position="52"/>
    </location>
</feature>
<evidence type="ECO:0000256" key="1">
    <source>
        <dbReference type="ARBA" id="ARBA00023125"/>
    </source>
</evidence>
<dbReference type="InterPro" id="IPR011006">
    <property type="entry name" value="CheY-like_superfamily"/>
</dbReference>
<dbReference type="Gene3D" id="6.10.250.690">
    <property type="match status" value="1"/>
</dbReference>
<evidence type="ECO:0000256" key="4">
    <source>
        <dbReference type="SAM" id="MobiDB-lite"/>
    </source>
</evidence>
<dbReference type="Gene3D" id="1.10.10.10">
    <property type="entry name" value="Winged helix-like DNA-binding domain superfamily/Winged helix DNA-binding domain"/>
    <property type="match status" value="1"/>
</dbReference>
<dbReference type="Pfam" id="PF00486">
    <property type="entry name" value="Trans_reg_C"/>
    <property type="match status" value="1"/>
</dbReference>
<feature type="region of interest" description="Disordered" evidence="4">
    <location>
        <begin position="222"/>
        <end position="243"/>
    </location>
</feature>
<dbReference type="InterPro" id="IPR001789">
    <property type="entry name" value="Sig_transdc_resp-reg_receiver"/>
</dbReference>
<dbReference type="InterPro" id="IPR016032">
    <property type="entry name" value="Sig_transdc_resp-reg_C-effctor"/>
</dbReference>
<dbReference type="KEGG" id="tvl:FAZ95_28215"/>
<evidence type="ECO:0000313" key="8">
    <source>
        <dbReference type="Proteomes" id="UP000298656"/>
    </source>
</evidence>
<dbReference type="SUPFAM" id="SSF52172">
    <property type="entry name" value="CheY-like"/>
    <property type="match status" value="1"/>
</dbReference>
<feature type="domain" description="Response regulatory" evidence="5">
    <location>
        <begin position="3"/>
        <end position="117"/>
    </location>
</feature>
<dbReference type="EMBL" id="CP040078">
    <property type="protein sequence ID" value="QCP52986.1"/>
    <property type="molecule type" value="Genomic_DNA"/>
</dbReference>
<accession>A0A4P8IWZ8</accession>